<organism evidence="7 8">
    <name type="scientific">Lachancea lanzarotensis</name>
    <dbReference type="NCBI Taxonomy" id="1245769"/>
    <lineage>
        <taxon>Eukaryota</taxon>
        <taxon>Fungi</taxon>
        <taxon>Dikarya</taxon>
        <taxon>Ascomycota</taxon>
        <taxon>Saccharomycotina</taxon>
        <taxon>Saccharomycetes</taxon>
        <taxon>Saccharomycetales</taxon>
        <taxon>Saccharomycetaceae</taxon>
        <taxon>Lachancea</taxon>
    </lineage>
</organism>
<name>A0A0C7N086_9SACH</name>
<evidence type="ECO:0000256" key="1">
    <source>
        <dbReference type="ARBA" id="ARBA00004374"/>
    </source>
</evidence>
<dbReference type="AlphaFoldDB" id="A0A0C7N086"/>
<dbReference type="OrthoDB" id="1724197at2759"/>
<sequence length="496" mass="54819">MDFPGSSDEPLESRILESNESLQNIEDIDVQHRQLLQNQQVKYASSLFSQHSHTPVQVSNIIVNNSGCVRLEILQKYVDQTLGQATNLEELCEESDILNMKLISNGLVENSTLTLDSRGILHYDLNSLHPKSSYASPLGRQSLLSVLDVVSILDLQPLKKFTAKTGTNVGNGEGDGYLQFQWRNAFNGGEKLTFDATKGTKTHSSYLVDYSQPLSPFWSIDSALYKNSRALGNSELLLRGIRASLKSTFEKHKNVNHEFQYEQAWRSLGASGNHSSDSLLLQCGNDIKTAFGYSLFWDARDKPVFASSGKYIKLSNELALSSFWKVGLETGAVKSWRENNFFTVSGSLKAGYINNFHPETKSIHLSDRFHCGGSNDVRSFNLMGLGPKDLFDSIGGDAFVTYGISAFSRLPVARWSDSSFRLHTFFNGGRLINSNGCSAKSCIQALAQEHSMSTGVGLVFGHSVARFELNFTIPLTAHASDAVRKGFQYGIGLSFL</sequence>
<evidence type="ECO:0000313" key="7">
    <source>
        <dbReference type="EMBL" id="CEP61369.1"/>
    </source>
</evidence>
<comment type="subcellular location">
    <subcellularLocation>
        <location evidence="1">Mitochondrion outer membrane</location>
        <topology evidence="1">Multi-pass membrane protein</topology>
    </subcellularLocation>
</comment>
<dbReference type="PANTHER" id="PTHR12815">
    <property type="entry name" value="SORTING AND ASSEMBLY MACHINERY SAMM50 PROTEIN FAMILY MEMBER"/>
    <property type="match status" value="1"/>
</dbReference>
<dbReference type="Proteomes" id="UP000054304">
    <property type="component" value="Unassembled WGS sequence"/>
</dbReference>
<keyword evidence="4" id="KW-0812">Transmembrane</keyword>
<comment type="similarity">
    <text evidence="2">Belongs to the SAM50/omp85 family.</text>
</comment>
<keyword evidence="3" id="KW-1134">Transmembrane beta strand</keyword>
<evidence type="ECO:0000313" key="8">
    <source>
        <dbReference type="Proteomes" id="UP000054304"/>
    </source>
</evidence>
<dbReference type="InterPro" id="IPR039910">
    <property type="entry name" value="D15-like"/>
</dbReference>
<evidence type="ECO:0000259" key="6">
    <source>
        <dbReference type="Pfam" id="PF01103"/>
    </source>
</evidence>
<dbReference type="GO" id="GO:0030150">
    <property type="term" value="P:protein import into mitochondrial matrix"/>
    <property type="evidence" value="ECO:0007669"/>
    <property type="project" value="EnsemblFungi"/>
</dbReference>
<keyword evidence="8" id="KW-1185">Reference proteome</keyword>
<evidence type="ECO:0000256" key="5">
    <source>
        <dbReference type="ARBA" id="ARBA00023136"/>
    </source>
</evidence>
<dbReference type="GO" id="GO:0045040">
    <property type="term" value="P:protein insertion into mitochondrial outer membrane"/>
    <property type="evidence" value="ECO:0007669"/>
    <property type="project" value="EnsemblFungi"/>
</dbReference>
<dbReference type="PANTHER" id="PTHR12815:SF18">
    <property type="entry name" value="SORTING AND ASSEMBLY MACHINERY COMPONENT 50 HOMOLOG"/>
    <property type="match status" value="1"/>
</dbReference>
<dbReference type="Gene3D" id="2.40.160.50">
    <property type="entry name" value="membrane protein fhac: a member of the omp85/tpsb transporter family"/>
    <property type="match status" value="1"/>
</dbReference>
<dbReference type="GO" id="GO:0008320">
    <property type="term" value="F:protein transmembrane transporter activity"/>
    <property type="evidence" value="ECO:0007669"/>
    <property type="project" value="EnsemblFungi"/>
</dbReference>
<accession>A0A0C7N086</accession>
<dbReference type="GO" id="GO:0032977">
    <property type="term" value="F:membrane insertase activity"/>
    <property type="evidence" value="ECO:0007669"/>
    <property type="project" value="EnsemblFungi"/>
</dbReference>
<feature type="domain" description="Bacterial surface antigen (D15)" evidence="6">
    <location>
        <begin position="184"/>
        <end position="495"/>
    </location>
</feature>
<proteinExistence type="inferred from homology"/>
<dbReference type="HOGENOM" id="CLU_014798_3_1_1"/>
<protein>
    <submittedName>
        <fullName evidence="7">LALA0S03e01310g1_1</fullName>
    </submittedName>
</protein>
<dbReference type="STRING" id="1245769.A0A0C7N086"/>
<dbReference type="RefSeq" id="XP_022627603.1">
    <property type="nucleotide sequence ID" value="XM_022773095.1"/>
</dbReference>
<dbReference type="InterPro" id="IPR000184">
    <property type="entry name" value="Bac_surfAg_D15"/>
</dbReference>
<evidence type="ECO:0000256" key="3">
    <source>
        <dbReference type="ARBA" id="ARBA00022452"/>
    </source>
</evidence>
<evidence type="ECO:0000256" key="4">
    <source>
        <dbReference type="ARBA" id="ARBA00022692"/>
    </source>
</evidence>
<dbReference type="GO" id="GO:0065003">
    <property type="term" value="P:protein-containing complex assembly"/>
    <property type="evidence" value="ECO:0007669"/>
    <property type="project" value="EnsemblFungi"/>
</dbReference>
<dbReference type="GO" id="GO:0001401">
    <property type="term" value="C:SAM complex"/>
    <property type="evidence" value="ECO:0007669"/>
    <property type="project" value="EnsemblFungi"/>
</dbReference>
<gene>
    <name evidence="7" type="ORF">LALA0_S03e01310g</name>
</gene>
<reference evidence="7 8" key="1">
    <citation type="submission" date="2014-12" db="EMBL/GenBank/DDBJ databases">
        <authorList>
            <person name="Neuveglise Cecile"/>
        </authorList>
    </citation>
    <scope>NUCLEOTIDE SEQUENCE [LARGE SCALE GENOMIC DNA]</scope>
    <source>
        <strain evidence="7 8">CBS 12615</strain>
    </source>
</reference>
<keyword evidence="5" id="KW-0472">Membrane</keyword>
<dbReference type="Pfam" id="PF01103">
    <property type="entry name" value="Omp85"/>
    <property type="match status" value="1"/>
</dbReference>
<evidence type="ECO:0000256" key="2">
    <source>
        <dbReference type="ARBA" id="ARBA00010913"/>
    </source>
</evidence>
<dbReference type="EMBL" id="LN736362">
    <property type="protein sequence ID" value="CEP61369.1"/>
    <property type="molecule type" value="Genomic_DNA"/>
</dbReference>
<dbReference type="GeneID" id="34684791"/>